<feature type="region of interest" description="Disordered" evidence="1">
    <location>
        <begin position="32"/>
        <end position="54"/>
    </location>
</feature>
<dbReference type="EMBL" id="HE978316">
    <property type="protein sequence ID" value="CCK69749.1"/>
    <property type="molecule type" value="Genomic_DNA"/>
</dbReference>
<dbReference type="RefSeq" id="XP_022463995.1">
    <property type="nucleotide sequence ID" value="XM_022607394.1"/>
</dbReference>
<protein>
    <submittedName>
        <fullName evidence="2">Uncharacterized protein</fullName>
    </submittedName>
</protein>
<name>J7S5A3_HUIN7</name>
<dbReference type="AlphaFoldDB" id="J7S5A3"/>
<dbReference type="KEGG" id="kng:KNAG_0C06560"/>
<feature type="compositionally biased region" description="Basic residues" evidence="1">
    <location>
        <begin position="41"/>
        <end position="50"/>
    </location>
</feature>
<organism evidence="2 3">
    <name type="scientific">Huiozyma naganishii (strain ATCC MYA-139 / BCRC 22969 / CBS 8797 / KCTC 17520 / NBRC 10181 / NCYC 3082 / Yp74L-3)</name>
    <name type="common">Yeast</name>
    <name type="synonym">Kazachstania naganishii</name>
    <dbReference type="NCBI Taxonomy" id="1071383"/>
    <lineage>
        <taxon>Eukaryota</taxon>
        <taxon>Fungi</taxon>
        <taxon>Dikarya</taxon>
        <taxon>Ascomycota</taxon>
        <taxon>Saccharomycotina</taxon>
        <taxon>Saccharomycetes</taxon>
        <taxon>Saccharomycetales</taxon>
        <taxon>Saccharomycetaceae</taxon>
        <taxon>Huiozyma</taxon>
    </lineage>
</organism>
<reference evidence="2 3" key="1">
    <citation type="journal article" date="2011" name="Proc. Natl. Acad. Sci. U.S.A.">
        <title>Evolutionary erosion of yeast sex chromosomes by mating-type switching accidents.</title>
        <authorList>
            <person name="Gordon J.L."/>
            <person name="Armisen D."/>
            <person name="Proux-Wera E."/>
            <person name="Oheigeartaigh S.S."/>
            <person name="Byrne K.P."/>
            <person name="Wolfe K.H."/>
        </authorList>
    </citation>
    <scope>NUCLEOTIDE SEQUENCE [LARGE SCALE GENOMIC DNA]</scope>
    <source>
        <strain evidence="3">ATCC MYA-139 / BCRC 22969 / CBS 8797 / CCRC 22969 / KCTC 17520 / NBRC 10181 / NCYC 3082</strain>
    </source>
</reference>
<accession>J7S5A3</accession>
<gene>
    <name evidence="2" type="primary">KNAG0C06560</name>
    <name evidence="2" type="ordered locus">KNAG_0C06560</name>
</gene>
<sequence length="196" mass="22625">MAPTTRLRKLNLVPCYIPKKLRYPKTGWGKSVRLNTSHFPPPKKTKKTHNHQRDATLSGCTSVHFGVTPYRDKNSENSNKTRTVFPLETQSQLTNAQRGLRCREELVTQFLLLLFSYPERERVRKNNAVRRADLSRYLHCNPVSMQSRFLCQCCNGESPQRQSVRYCAGGCGRYRNRGTLPLAYCQGRKEKNCDTL</sequence>
<proteinExistence type="predicted"/>
<reference evidence="3" key="2">
    <citation type="submission" date="2012-08" db="EMBL/GenBank/DDBJ databases">
        <title>Genome sequence of Kazachstania naganishii.</title>
        <authorList>
            <person name="Gordon J.L."/>
            <person name="Armisen D."/>
            <person name="Proux-Wera E."/>
            <person name="OhEigeartaigh S.S."/>
            <person name="Byrne K.P."/>
            <person name="Wolfe K.H."/>
        </authorList>
    </citation>
    <scope>NUCLEOTIDE SEQUENCE [LARGE SCALE GENOMIC DNA]</scope>
    <source>
        <strain evidence="3">ATCC MYA-139 / BCRC 22969 / CBS 8797 / CCRC 22969 / KCTC 17520 / NBRC 10181 / NCYC 3082</strain>
    </source>
</reference>
<keyword evidence="3" id="KW-1185">Reference proteome</keyword>
<dbReference type="HOGENOM" id="CLU_1390434_0_0_1"/>
<dbReference type="Proteomes" id="UP000006310">
    <property type="component" value="Chromosome 3"/>
</dbReference>
<evidence type="ECO:0000313" key="2">
    <source>
        <dbReference type="EMBL" id="CCK69749.1"/>
    </source>
</evidence>
<dbReference type="GeneID" id="34525429"/>
<evidence type="ECO:0000313" key="3">
    <source>
        <dbReference type="Proteomes" id="UP000006310"/>
    </source>
</evidence>
<evidence type="ECO:0000256" key="1">
    <source>
        <dbReference type="SAM" id="MobiDB-lite"/>
    </source>
</evidence>